<dbReference type="EMBL" id="JAFBMS010000002">
    <property type="protein sequence ID" value="KAG9355122.1"/>
    <property type="molecule type" value="Genomic_DNA"/>
</dbReference>
<protein>
    <recommendedName>
        <fullName evidence="3">Myb/SANT-like DNA-binding domain-containing protein</fullName>
    </recommendedName>
</protein>
<sequence length="331" mass="37414">MNPSMINSTNSVSTSSRRKREAERSVNWSVEETQALLCAWSDERVQKSLSENLRNKHVFKHLSGRMTSLGFSRSPHQCRLRVKTLKANYVRAKLLRSVDGSQPCTFRYYAEMDAVLGKVRNADPGHHVISEVKSEDDREVSTDEFDFSNTSFHHSLPVEGPAVFLEPHIAPLPTTMSVEEDVSSKAPTPSPPLPQPPPLHSSSPPPSDPSGPPHSLEPAIRYLADCFQRLVSESRQLMAQLESQRHEQARWQQELLGRWLEQEDRRQREAAEREARRERARMDHELRVLQLLTSLQRPAPCQCSQHVPAAAQHSLALRDRGTQEGTGQGSE</sequence>
<dbReference type="Gene3D" id="1.10.10.60">
    <property type="entry name" value="Homeodomain-like"/>
    <property type="match status" value="1"/>
</dbReference>
<feature type="compositionally biased region" description="Pro residues" evidence="2">
    <location>
        <begin position="188"/>
        <end position="212"/>
    </location>
</feature>
<dbReference type="PANTHER" id="PTHR47595:SF1">
    <property type="entry name" value="MYB_SANT-LIKE DNA-BINDING DOMAIN-CONTAINING PROTEIN"/>
    <property type="match status" value="1"/>
</dbReference>
<proteinExistence type="predicted"/>
<feature type="region of interest" description="Disordered" evidence="2">
    <location>
        <begin position="178"/>
        <end position="217"/>
    </location>
</feature>
<gene>
    <name evidence="4" type="ORF">JZ751_001835</name>
</gene>
<keyword evidence="1" id="KW-0175">Coiled coil</keyword>
<dbReference type="Pfam" id="PF13837">
    <property type="entry name" value="Myb_DNA-bind_4"/>
    <property type="match status" value="1"/>
</dbReference>
<evidence type="ECO:0000259" key="3">
    <source>
        <dbReference type="Pfam" id="PF13837"/>
    </source>
</evidence>
<dbReference type="InterPro" id="IPR044822">
    <property type="entry name" value="Myb_DNA-bind_4"/>
</dbReference>
<dbReference type="FunFam" id="1.10.10.60:FF:000032">
    <property type="entry name" value="Zinc finger and SCAN domain-containing 20"/>
    <property type="match status" value="1"/>
</dbReference>
<feature type="domain" description="Myb/SANT-like DNA-binding" evidence="3">
    <location>
        <begin position="26"/>
        <end position="114"/>
    </location>
</feature>
<organism evidence="4 5">
    <name type="scientific">Albula glossodonta</name>
    <name type="common">roundjaw bonefish</name>
    <dbReference type="NCBI Taxonomy" id="121402"/>
    <lineage>
        <taxon>Eukaryota</taxon>
        <taxon>Metazoa</taxon>
        <taxon>Chordata</taxon>
        <taxon>Craniata</taxon>
        <taxon>Vertebrata</taxon>
        <taxon>Euteleostomi</taxon>
        <taxon>Actinopterygii</taxon>
        <taxon>Neopterygii</taxon>
        <taxon>Teleostei</taxon>
        <taxon>Albuliformes</taxon>
        <taxon>Albulidae</taxon>
        <taxon>Albula</taxon>
    </lineage>
</organism>
<accession>A0A8T2PUH8</accession>
<feature type="region of interest" description="Disordered" evidence="2">
    <location>
        <begin position="1"/>
        <end position="25"/>
    </location>
</feature>
<dbReference type="OrthoDB" id="691673at2759"/>
<evidence type="ECO:0000313" key="5">
    <source>
        <dbReference type="Proteomes" id="UP000824540"/>
    </source>
</evidence>
<feature type="coiled-coil region" evidence="1">
    <location>
        <begin position="234"/>
        <end position="281"/>
    </location>
</feature>
<evidence type="ECO:0000256" key="1">
    <source>
        <dbReference type="SAM" id="Coils"/>
    </source>
</evidence>
<keyword evidence="5" id="KW-1185">Reference proteome</keyword>
<name>A0A8T2PUH8_9TELE</name>
<dbReference type="Proteomes" id="UP000824540">
    <property type="component" value="Unassembled WGS sequence"/>
</dbReference>
<dbReference type="PANTHER" id="PTHR47595">
    <property type="entry name" value="HEAT SHOCK 70 KDA PROTEIN 14"/>
    <property type="match status" value="1"/>
</dbReference>
<dbReference type="AlphaFoldDB" id="A0A8T2PUH8"/>
<evidence type="ECO:0000313" key="4">
    <source>
        <dbReference type="EMBL" id="KAG9355122.1"/>
    </source>
</evidence>
<comment type="caution">
    <text evidence="4">The sequence shown here is derived from an EMBL/GenBank/DDBJ whole genome shotgun (WGS) entry which is preliminary data.</text>
</comment>
<evidence type="ECO:0000256" key="2">
    <source>
        <dbReference type="SAM" id="MobiDB-lite"/>
    </source>
</evidence>
<reference evidence="4" key="1">
    <citation type="thesis" date="2021" institute="BYU ScholarsArchive" country="Provo, UT, USA">
        <title>Applications of and Algorithms for Genome Assembly and Genomic Analyses with an Emphasis on Marine Teleosts.</title>
        <authorList>
            <person name="Pickett B.D."/>
        </authorList>
    </citation>
    <scope>NUCLEOTIDE SEQUENCE</scope>
    <source>
        <strain evidence="4">HI-2016</strain>
    </source>
</reference>
<feature type="region of interest" description="Disordered" evidence="2">
    <location>
        <begin position="300"/>
        <end position="331"/>
    </location>
</feature>